<reference evidence="7 8" key="1">
    <citation type="submission" date="2015-02" db="EMBL/GenBank/DDBJ databases">
        <title>Improved understanding of the partial-nitritation anammox process through 23 genomes representing the majority of the microbial community.</title>
        <authorList>
            <person name="Speth D.R."/>
            <person name="In T Zandt M."/>
            <person name="Guerrero Cruz S."/>
            <person name="Jetten M.S."/>
            <person name="Dutilh B.E."/>
        </authorList>
    </citation>
    <scope>NUCLEOTIDE SEQUENCE [LARGE SCALE GENOMIC DNA]</scope>
    <source>
        <strain evidence="7">OLB21</strain>
    </source>
</reference>
<keyword evidence="5" id="KW-0732">Signal</keyword>
<proteinExistence type="inferred from homology"/>
<feature type="domain" description="Peptidase S49" evidence="6">
    <location>
        <begin position="106"/>
        <end position="254"/>
    </location>
</feature>
<dbReference type="SUPFAM" id="SSF52096">
    <property type="entry name" value="ClpP/crotonase"/>
    <property type="match status" value="1"/>
</dbReference>
<dbReference type="STRING" id="1617427.UZ20_WS6002000628"/>
<dbReference type="Proteomes" id="UP000070449">
    <property type="component" value="Unassembled WGS sequence"/>
</dbReference>
<evidence type="ECO:0000256" key="2">
    <source>
        <dbReference type="ARBA" id="ARBA00022670"/>
    </source>
</evidence>
<keyword evidence="4" id="KW-0720">Serine protease</keyword>
<dbReference type="InterPro" id="IPR004635">
    <property type="entry name" value="Pept_S49_SppA"/>
</dbReference>
<evidence type="ECO:0000313" key="8">
    <source>
        <dbReference type="Proteomes" id="UP000070449"/>
    </source>
</evidence>
<feature type="signal peptide" evidence="5">
    <location>
        <begin position="1"/>
        <end position="17"/>
    </location>
</feature>
<dbReference type="GO" id="GO:0006508">
    <property type="term" value="P:proteolysis"/>
    <property type="evidence" value="ECO:0007669"/>
    <property type="project" value="UniProtKB-KW"/>
</dbReference>
<dbReference type="Gene3D" id="3.90.226.10">
    <property type="entry name" value="2-enoyl-CoA Hydratase, Chain A, domain 1"/>
    <property type="match status" value="2"/>
</dbReference>
<dbReference type="NCBIfam" id="TIGR00706">
    <property type="entry name" value="SppA_dom"/>
    <property type="match status" value="1"/>
</dbReference>
<evidence type="ECO:0000256" key="1">
    <source>
        <dbReference type="ARBA" id="ARBA00008683"/>
    </source>
</evidence>
<protein>
    <submittedName>
        <fullName evidence="7">Putative signal peptide peptidase SppA</fullName>
        <ecNumber evidence="7">3.4.21.-</ecNumber>
    </submittedName>
</protein>
<dbReference type="PANTHER" id="PTHR42987">
    <property type="entry name" value="PEPTIDASE S49"/>
    <property type="match status" value="1"/>
</dbReference>
<dbReference type="AlphaFoldDB" id="A0A136KIU6"/>
<evidence type="ECO:0000256" key="5">
    <source>
        <dbReference type="SAM" id="SignalP"/>
    </source>
</evidence>
<dbReference type="Pfam" id="PF01343">
    <property type="entry name" value="Peptidase_S49"/>
    <property type="match status" value="1"/>
</dbReference>
<evidence type="ECO:0000313" key="7">
    <source>
        <dbReference type="EMBL" id="KXK09319.1"/>
    </source>
</evidence>
<name>A0A136KIU6_9BACT</name>
<dbReference type="PANTHER" id="PTHR42987:SF4">
    <property type="entry name" value="PROTEASE SOHB-RELATED"/>
    <property type="match status" value="1"/>
</dbReference>
<accession>A0A136KIU6</accession>
<dbReference type="EC" id="3.4.21.-" evidence="7"/>
<evidence type="ECO:0000256" key="3">
    <source>
        <dbReference type="ARBA" id="ARBA00022801"/>
    </source>
</evidence>
<comment type="similarity">
    <text evidence="1">Belongs to the peptidase S49 family.</text>
</comment>
<dbReference type="InterPro" id="IPR002142">
    <property type="entry name" value="Peptidase_S49"/>
</dbReference>
<dbReference type="EMBL" id="JYPD01000019">
    <property type="protein sequence ID" value="KXK09319.1"/>
    <property type="molecule type" value="Genomic_DNA"/>
</dbReference>
<evidence type="ECO:0000256" key="4">
    <source>
        <dbReference type="ARBA" id="ARBA00022825"/>
    </source>
</evidence>
<feature type="chain" id="PRO_5007474062" evidence="5">
    <location>
        <begin position="18"/>
        <end position="304"/>
    </location>
</feature>
<sequence>MCFCCFVLFAVSSIVSGGYISGIDSTVLLDGDFANTVAVIDLDGVITTEPLVDLFGATTTDMTTSVISKIDHAINNDGIKGVILRVDSPGGEVYATRMIYNKLVELQEAGKPLVVLMQDVAASGGYYVSAPADYIVASEMTLTGSIGVVFQTTDLTGLYDKIGIKQITIANSEGELKVLEDLDDPQSDGYKVLQGVADDVQDNFINVVAQGRGLSVDQVKKIADARVFSGKQALEAGLVDELGEQSVAFARISEILDIENPRFILLQDQENSFNSLMISLQNSLAPWSLLSKDKEFNIKYLLHL</sequence>
<keyword evidence="2" id="KW-0645">Protease</keyword>
<dbReference type="InterPro" id="IPR029045">
    <property type="entry name" value="ClpP/crotonase-like_dom_sf"/>
</dbReference>
<dbReference type="CDD" id="cd07023">
    <property type="entry name" value="S49_Sppa_N_C"/>
    <property type="match status" value="1"/>
</dbReference>
<comment type="caution">
    <text evidence="7">The sequence shown here is derived from an EMBL/GenBank/DDBJ whole genome shotgun (WGS) entry which is preliminary data.</text>
</comment>
<gene>
    <name evidence="7" type="primary">sppA</name>
    <name evidence="7" type="ORF">UZ20_WS6002000628</name>
</gene>
<keyword evidence="3 7" id="KW-0378">Hydrolase</keyword>
<organism evidence="7 8">
    <name type="scientific">candidate division WS6 bacterium OLB21</name>
    <dbReference type="NCBI Taxonomy" id="1617427"/>
    <lineage>
        <taxon>Bacteria</taxon>
        <taxon>Candidatus Dojkabacteria</taxon>
    </lineage>
</organism>
<dbReference type="GO" id="GO:0008236">
    <property type="term" value="F:serine-type peptidase activity"/>
    <property type="evidence" value="ECO:0007669"/>
    <property type="project" value="UniProtKB-KW"/>
</dbReference>
<evidence type="ECO:0000259" key="6">
    <source>
        <dbReference type="Pfam" id="PF01343"/>
    </source>
</evidence>
<dbReference type="InterPro" id="IPR047272">
    <property type="entry name" value="S49_SppA_C"/>
</dbReference>